<gene>
    <name evidence="2" type="ORF">E2C06_19890</name>
</gene>
<proteinExistence type="predicted"/>
<dbReference type="RefSeq" id="WP_133290360.1">
    <property type="nucleotide sequence ID" value="NZ_SMSJ01000030.1"/>
</dbReference>
<dbReference type="OrthoDB" id="9792475at2"/>
<sequence length="170" mass="18319">MSLLLAEFRDPETLLDAARRARDAGWQGLDAHVPFSIEGLSEALGLPQTRLRLVMLTGGVLAGIFAYALQWYTAVYDYPLNSGGRPLNSWPVFLIPTFEAVVLGAILSGVVGFLVSTGLPRLNHPAFAAHGFERASQDRFFLAVADPAVDETRLAAALDGLDPLSIREVA</sequence>
<dbReference type="InterPro" id="IPR021776">
    <property type="entry name" value="ActD"/>
</dbReference>
<organism evidence="2 3">
    <name type="scientific">Dankookia rubra</name>
    <dbReference type="NCBI Taxonomy" id="1442381"/>
    <lineage>
        <taxon>Bacteria</taxon>
        <taxon>Pseudomonadati</taxon>
        <taxon>Pseudomonadota</taxon>
        <taxon>Alphaproteobacteria</taxon>
        <taxon>Acetobacterales</taxon>
        <taxon>Roseomonadaceae</taxon>
        <taxon>Dankookia</taxon>
    </lineage>
</organism>
<dbReference type="PANTHER" id="PTHR40394">
    <property type="entry name" value="LIPOPROTEIN-RELATED"/>
    <property type="match status" value="1"/>
</dbReference>
<dbReference type="Proteomes" id="UP000295096">
    <property type="component" value="Unassembled WGS sequence"/>
</dbReference>
<keyword evidence="1" id="KW-1133">Transmembrane helix</keyword>
<dbReference type="EMBL" id="SMSJ01000030">
    <property type="protein sequence ID" value="TDH60882.1"/>
    <property type="molecule type" value="Genomic_DNA"/>
</dbReference>
<dbReference type="Pfam" id="PF11821">
    <property type="entry name" value="ActD"/>
    <property type="match status" value="1"/>
</dbReference>
<comment type="caution">
    <text evidence="2">The sequence shown here is derived from an EMBL/GenBank/DDBJ whole genome shotgun (WGS) entry which is preliminary data.</text>
</comment>
<reference evidence="2 3" key="1">
    <citation type="journal article" date="2016" name="J. Microbiol.">
        <title>Dankookia rubra gen. nov., sp. nov., an alphaproteobacterium isolated from sediment of a shallow stream.</title>
        <authorList>
            <person name="Kim W.H."/>
            <person name="Kim D.H."/>
            <person name="Kang K."/>
            <person name="Ahn T.Y."/>
        </authorList>
    </citation>
    <scope>NUCLEOTIDE SEQUENCE [LARGE SCALE GENOMIC DNA]</scope>
    <source>
        <strain evidence="2 3">JCM30602</strain>
    </source>
</reference>
<keyword evidence="3" id="KW-1185">Reference proteome</keyword>
<keyword evidence="1" id="KW-0472">Membrane</keyword>
<evidence type="ECO:0000313" key="2">
    <source>
        <dbReference type="EMBL" id="TDH60882.1"/>
    </source>
</evidence>
<keyword evidence="1" id="KW-0812">Transmembrane</keyword>
<dbReference type="PANTHER" id="PTHR40394:SF2">
    <property type="entry name" value="QUINOL:CYTOCHROME C OXIDOREDUCTASE MEMBRANE PROTEIN"/>
    <property type="match status" value="1"/>
</dbReference>
<name>A0A4R5QCL0_9PROT</name>
<protein>
    <submittedName>
        <fullName evidence="2">DUF3341 domain-containing protein</fullName>
    </submittedName>
</protein>
<feature type="transmembrane region" description="Helical" evidence="1">
    <location>
        <begin position="53"/>
        <end position="72"/>
    </location>
</feature>
<accession>A0A4R5QCL0</accession>
<evidence type="ECO:0000256" key="1">
    <source>
        <dbReference type="SAM" id="Phobius"/>
    </source>
</evidence>
<feature type="transmembrane region" description="Helical" evidence="1">
    <location>
        <begin position="92"/>
        <end position="115"/>
    </location>
</feature>
<evidence type="ECO:0000313" key="3">
    <source>
        <dbReference type="Proteomes" id="UP000295096"/>
    </source>
</evidence>
<dbReference type="AlphaFoldDB" id="A0A4R5QCL0"/>